<feature type="transmembrane region" description="Helical" evidence="6">
    <location>
        <begin position="357"/>
        <end position="378"/>
    </location>
</feature>
<feature type="transmembrane region" description="Helical" evidence="6">
    <location>
        <begin position="86"/>
        <end position="109"/>
    </location>
</feature>
<keyword evidence="5 6" id="KW-0472">Membrane</keyword>
<evidence type="ECO:0000256" key="5">
    <source>
        <dbReference type="ARBA" id="ARBA00023136"/>
    </source>
</evidence>
<dbReference type="InterPro" id="IPR036259">
    <property type="entry name" value="MFS_trans_sf"/>
</dbReference>
<evidence type="ECO:0000313" key="7">
    <source>
        <dbReference type="EMBL" id="SUN47159.1"/>
    </source>
</evidence>
<proteinExistence type="predicted"/>
<reference evidence="7 8" key="1">
    <citation type="submission" date="2018-06" db="EMBL/GenBank/DDBJ databases">
        <authorList>
            <consortium name="Pathogen Informatics"/>
            <person name="Doyle S."/>
        </authorList>
    </citation>
    <scope>NUCLEOTIDE SEQUENCE [LARGE SCALE GENOMIC DNA]</scope>
    <source>
        <strain evidence="7 8">NCTC4670</strain>
    </source>
</reference>
<comment type="subcellular location">
    <subcellularLocation>
        <location evidence="1">Cell membrane</location>
        <topology evidence="1">Multi-pass membrane protein</topology>
    </subcellularLocation>
</comment>
<feature type="transmembrane region" description="Helical" evidence="6">
    <location>
        <begin position="43"/>
        <end position="65"/>
    </location>
</feature>
<protein>
    <submittedName>
        <fullName evidence="7">Lantibiotic efflux protein</fullName>
    </submittedName>
</protein>
<feature type="transmembrane region" description="Helical" evidence="6">
    <location>
        <begin position="313"/>
        <end position="336"/>
    </location>
</feature>
<feature type="transmembrane region" description="Helical" evidence="6">
    <location>
        <begin position="270"/>
        <end position="293"/>
    </location>
</feature>
<dbReference type="Proteomes" id="UP000254797">
    <property type="component" value="Unassembled WGS sequence"/>
</dbReference>
<dbReference type="AlphaFoldDB" id="A0A380JTS3"/>
<dbReference type="Pfam" id="PF07690">
    <property type="entry name" value="MFS_1"/>
    <property type="match status" value="1"/>
</dbReference>
<dbReference type="GO" id="GO:0022857">
    <property type="term" value="F:transmembrane transporter activity"/>
    <property type="evidence" value="ECO:0007669"/>
    <property type="project" value="InterPro"/>
</dbReference>
<feature type="transmembrane region" description="Helical" evidence="6">
    <location>
        <begin position="173"/>
        <end position="193"/>
    </location>
</feature>
<dbReference type="RefSeq" id="WP_115245610.1">
    <property type="nucleotide sequence ID" value="NZ_JAIEZZ010000003.1"/>
</dbReference>
<feature type="transmembrane region" description="Helical" evidence="6">
    <location>
        <begin position="12"/>
        <end position="37"/>
    </location>
</feature>
<evidence type="ECO:0000313" key="8">
    <source>
        <dbReference type="Proteomes" id="UP000254797"/>
    </source>
</evidence>
<gene>
    <name evidence="7" type="ORF">NCTC4670_00224</name>
</gene>
<name>A0A380JTS3_STRDY</name>
<dbReference type="Gene3D" id="1.20.1250.20">
    <property type="entry name" value="MFS general substrate transporter like domains"/>
    <property type="match status" value="1"/>
</dbReference>
<dbReference type="InterPro" id="IPR011701">
    <property type="entry name" value="MFS"/>
</dbReference>
<sequence length="422" mass="46464">MKKLLTNKLFMAVFANDMLSSFGDVMYYLALMAYVLQLPDAKLGISIVGLSEALPYLTGFIMGYWADKTVHKVKTIIQTLLFRVGLYVIVGIIIGFQPSLWVVVVVAFINVLSDLAGQYEDGLYTPLSLRIVSNEDRADSFAFRQTARSLFSIGFQTLGAVLVTVFSFRSLAFVNAATFGICACFMVFLAPSLDALVKERPIQVDQKKETHVIKDLWCNMVIAAKECIKYPDISKCLVVAPFLNALFTVISLLVAALISQDKSMLVINPVTTLALLSTFSIAGTILGGFLAMTVFRETRLLFLVKLITLMTPFIFISLLLHFIYGLYCSLVLTTIISGMINPKLNAVIMNTLPEERLAMIGSGIGTYVQFGAVLSRLLVSGLVVLVPLDWISMLFMGLSVLLIAYVYKNRQLAPVSSSQDVV</sequence>
<evidence type="ECO:0000256" key="4">
    <source>
        <dbReference type="ARBA" id="ARBA00022989"/>
    </source>
</evidence>
<evidence type="ECO:0000256" key="6">
    <source>
        <dbReference type="SAM" id="Phobius"/>
    </source>
</evidence>
<keyword evidence="2" id="KW-1003">Cell membrane</keyword>
<dbReference type="GO" id="GO:0005886">
    <property type="term" value="C:plasma membrane"/>
    <property type="evidence" value="ECO:0007669"/>
    <property type="project" value="UniProtKB-SubCell"/>
</dbReference>
<dbReference type="PANTHER" id="PTHR23513:SF6">
    <property type="entry name" value="MAJOR FACILITATOR SUPERFAMILY ASSOCIATED DOMAIN-CONTAINING PROTEIN"/>
    <property type="match status" value="1"/>
</dbReference>
<evidence type="ECO:0000256" key="3">
    <source>
        <dbReference type="ARBA" id="ARBA00022692"/>
    </source>
</evidence>
<dbReference type="PANTHER" id="PTHR23513">
    <property type="entry name" value="INTEGRAL MEMBRANE EFFLUX PROTEIN-RELATED"/>
    <property type="match status" value="1"/>
</dbReference>
<keyword evidence="4 6" id="KW-1133">Transmembrane helix</keyword>
<feature type="transmembrane region" description="Helical" evidence="6">
    <location>
        <begin position="238"/>
        <end position="258"/>
    </location>
</feature>
<dbReference type="EMBL" id="UHFG01000004">
    <property type="protein sequence ID" value="SUN47159.1"/>
    <property type="molecule type" value="Genomic_DNA"/>
</dbReference>
<accession>A0A380JTS3</accession>
<evidence type="ECO:0000256" key="1">
    <source>
        <dbReference type="ARBA" id="ARBA00004651"/>
    </source>
</evidence>
<evidence type="ECO:0000256" key="2">
    <source>
        <dbReference type="ARBA" id="ARBA00022475"/>
    </source>
</evidence>
<feature type="transmembrane region" description="Helical" evidence="6">
    <location>
        <begin position="149"/>
        <end position="166"/>
    </location>
</feature>
<dbReference type="SUPFAM" id="SSF103473">
    <property type="entry name" value="MFS general substrate transporter"/>
    <property type="match status" value="1"/>
</dbReference>
<keyword evidence="3 6" id="KW-0812">Transmembrane</keyword>
<organism evidence="7 8">
    <name type="scientific">Streptococcus dysgalactiae subsp. dysgalactiae</name>
    <dbReference type="NCBI Taxonomy" id="99822"/>
    <lineage>
        <taxon>Bacteria</taxon>
        <taxon>Bacillati</taxon>
        <taxon>Bacillota</taxon>
        <taxon>Bacilli</taxon>
        <taxon>Lactobacillales</taxon>
        <taxon>Streptococcaceae</taxon>
        <taxon>Streptococcus</taxon>
    </lineage>
</organism>
<feature type="transmembrane region" description="Helical" evidence="6">
    <location>
        <begin position="390"/>
        <end position="407"/>
    </location>
</feature>